<feature type="compositionally biased region" description="Basic residues" evidence="2">
    <location>
        <begin position="600"/>
        <end position="609"/>
    </location>
</feature>
<feature type="compositionally biased region" description="Basic and acidic residues" evidence="2">
    <location>
        <begin position="374"/>
        <end position="415"/>
    </location>
</feature>
<dbReference type="GO" id="GO:0070274">
    <property type="term" value="C:RES complex"/>
    <property type="evidence" value="ECO:0007669"/>
    <property type="project" value="TreeGrafter"/>
</dbReference>
<dbReference type="GO" id="GO:0005684">
    <property type="term" value="C:U2-type spliceosomal complex"/>
    <property type="evidence" value="ECO:0007669"/>
    <property type="project" value="TreeGrafter"/>
</dbReference>
<name>A0AAV0U3G1_HYABA</name>
<dbReference type="PANTHER" id="PTHR31809">
    <property type="entry name" value="BUD13 HOMOLOG"/>
    <property type="match status" value="1"/>
</dbReference>
<proteinExistence type="inferred from homology"/>
<feature type="compositionally biased region" description="Basic and acidic residues" evidence="2">
    <location>
        <begin position="101"/>
        <end position="111"/>
    </location>
</feature>
<dbReference type="Proteomes" id="UP001162031">
    <property type="component" value="Unassembled WGS sequence"/>
</dbReference>
<feature type="compositionally biased region" description="Basic and acidic residues" evidence="2">
    <location>
        <begin position="427"/>
        <end position="454"/>
    </location>
</feature>
<evidence type="ECO:0000313" key="4">
    <source>
        <dbReference type="Proteomes" id="UP001162031"/>
    </source>
</evidence>
<comment type="caution">
    <text evidence="3">The sequence shown here is derived from an EMBL/GenBank/DDBJ whole genome shotgun (WGS) entry which is preliminary data.</text>
</comment>
<evidence type="ECO:0000256" key="1">
    <source>
        <dbReference type="ARBA" id="ARBA00011069"/>
    </source>
</evidence>
<feature type="compositionally biased region" description="Basic and acidic residues" evidence="2">
    <location>
        <begin position="246"/>
        <end position="255"/>
    </location>
</feature>
<dbReference type="EMBL" id="CANTFL010001018">
    <property type="protein sequence ID" value="CAI5730158.1"/>
    <property type="molecule type" value="Genomic_DNA"/>
</dbReference>
<reference evidence="3" key="1">
    <citation type="submission" date="2022-12" db="EMBL/GenBank/DDBJ databases">
        <authorList>
            <person name="Webb A."/>
        </authorList>
    </citation>
    <scope>NUCLEOTIDE SEQUENCE</scope>
    <source>
        <strain evidence="3">Hp1</strain>
    </source>
</reference>
<feature type="region of interest" description="Disordered" evidence="2">
    <location>
        <begin position="81"/>
        <end position="454"/>
    </location>
</feature>
<dbReference type="GO" id="GO:0000398">
    <property type="term" value="P:mRNA splicing, via spliceosome"/>
    <property type="evidence" value="ECO:0007669"/>
    <property type="project" value="TreeGrafter"/>
</dbReference>
<dbReference type="InterPro" id="IPR018609">
    <property type="entry name" value="Bud13"/>
</dbReference>
<gene>
    <name evidence="3" type="ORF">HBR001_LOCUS4758</name>
</gene>
<organism evidence="3 4">
    <name type="scientific">Hyaloperonospora brassicae</name>
    <name type="common">Brassica downy mildew</name>
    <name type="synonym">Peronospora brassicae</name>
    <dbReference type="NCBI Taxonomy" id="162125"/>
    <lineage>
        <taxon>Eukaryota</taxon>
        <taxon>Sar</taxon>
        <taxon>Stramenopiles</taxon>
        <taxon>Oomycota</taxon>
        <taxon>Peronosporomycetes</taxon>
        <taxon>Peronosporales</taxon>
        <taxon>Peronosporaceae</taxon>
        <taxon>Hyaloperonospora</taxon>
    </lineage>
</organism>
<protein>
    <recommendedName>
        <fullName evidence="5">BUD13 homolog</fullName>
    </recommendedName>
</protein>
<feature type="compositionally biased region" description="Basic and acidic residues" evidence="2">
    <location>
        <begin position="130"/>
        <end position="142"/>
    </location>
</feature>
<feature type="compositionally biased region" description="Basic and acidic residues" evidence="2">
    <location>
        <begin position="519"/>
        <end position="530"/>
    </location>
</feature>
<evidence type="ECO:0008006" key="5">
    <source>
        <dbReference type="Google" id="ProtNLM"/>
    </source>
</evidence>
<accession>A0AAV0U3G1</accession>
<feature type="compositionally biased region" description="Basic residues" evidence="2">
    <location>
        <begin position="25"/>
        <end position="40"/>
    </location>
</feature>
<feature type="compositionally biased region" description="Basic and acidic residues" evidence="2">
    <location>
        <begin position="199"/>
        <end position="209"/>
    </location>
</feature>
<dbReference type="InterPro" id="IPR051112">
    <property type="entry name" value="CWC26_splicing_factor"/>
</dbReference>
<feature type="region of interest" description="Disordered" evidence="2">
    <location>
        <begin position="519"/>
        <end position="623"/>
    </location>
</feature>
<feature type="compositionally biased region" description="Polar residues" evidence="2">
    <location>
        <begin position="277"/>
        <end position="290"/>
    </location>
</feature>
<feature type="compositionally biased region" description="Basic and acidic residues" evidence="2">
    <location>
        <begin position="309"/>
        <end position="323"/>
    </location>
</feature>
<feature type="compositionally biased region" description="Basic residues" evidence="2">
    <location>
        <begin position="357"/>
        <end position="373"/>
    </location>
</feature>
<evidence type="ECO:0000256" key="2">
    <source>
        <dbReference type="SAM" id="MobiDB-lite"/>
    </source>
</evidence>
<dbReference type="GO" id="GO:0003723">
    <property type="term" value="F:RNA binding"/>
    <property type="evidence" value="ECO:0007669"/>
    <property type="project" value="TreeGrafter"/>
</dbReference>
<dbReference type="AlphaFoldDB" id="A0AAV0U3G1"/>
<evidence type="ECO:0000313" key="3">
    <source>
        <dbReference type="EMBL" id="CAI5730158.1"/>
    </source>
</evidence>
<feature type="region of interest" description="Disordered" evidence="2">
    <location>
        <begin position="12"/>
        <end position="47"/>
    </location>
</feature>
<comment type="similarity">
    <text evidence="1">Belongs to the CWC26 family.</text>
</comment>
<dbReference type="PANTHER" id="PTHR31809:SF0">
    <property type="entry name" value="BUD13 HOMOLOG"/>
    <property type="match status" value="1"/>
</dbReference>
<sequence length="668" mass="75137">MTSKLEYLQRYMSSSSGGDAVAKEKTKKTKTKKKKSKRTKSAPLGTHVVDADDAWELSAPPQETIERKWELDAAEDELPLVVTVDGEDERVDAQDLPVYVDSDKYLDELQGKKTTQKSLDDEDLSPPRKKGVEGCHGSRESDDGVSSVRKPKNTDDVSIQNGWKDDCQPSTRQTGACSDESGEDTVLPKRLGREQQPQRGKERSEDASPPRRPARVKRNEDASPPRRPARVKRNEDASPPRRGREKTKSLQHSRDDDNENGAGSSSARGPDVKKTQDASSMESHHMTNGSKQEDQKRQHGPSSSPAALDRQRRVDSLGRDIPPRRSRKERRSPSACSNNDATSKRHNNKAASSRSRSCSRGRSRGHNRSRSRGRGSDRDRKRDRNRDRSADVSPHESAAAKEKGLPDKQDGRMGSRTDIIAPPALDGDVKSVSREDTRHAKETKESKATRLDDKEVKRAGLFTAAEFDRQREVAAKLKDGLHGADASEMGANAETVYRDKRGRKLDMLNELVRQQEVLDGKRKRKEREEYEWGTGEVQKRERKSQQELIEQMKSAPFARHEDDEELERKRRGRVRAFDPMHSKLFQENALDADKTTNAAKSKRGKKKATQAKPKYAGPPAPPNRFGIVPGYRWDGVVRGTNWEEKIMMRQNAHAAVSEEAYKYAVADM</sequence>
<keyword evidence="4" id="KW-1185">Reference proteome</keyword>
<dbReference type="Pfam" id="PF09736">
    <property type="entry name" value="Bud13"/>
    <property type="match status" value="1"/>
</dbReference>